<feature type="transmembrane region" description="Helical" evidence="1">
    <location>
        <begin position="39"/>
        <end position="59"/>
    </location>
</feature>
<gene>
    <name evidence="2" type="ORF">H8R02_24715</name>
</gene>
<keyword evidence="1" id="KW-0812">Transmembrane</keyword>
<evidence type="ECO:0000313" key="3">
    <source>
        <dbReference type="Proteomes" id="UP000596827"/>
    </source>
</evidence>
<evidence type="ECO:0000256" key="1">
    <source>
        <dbReference type="SAM" id="Phobius"/>
    </source>
</evidence>
<dbReference type="EMBL" id="JACORU010000012">
    <property type="protein sequence ID" value="MBC5767691.1"/>
    <property type="molecule type" value="Genomic_DNA"/>
</dbReference>
<dbReference type="AlphaFoldDB" id="A0A923S4P6"/>
<dbReference type="Proteomes" id="UP000596827">
    <property type="component" value="Unassembled WGS sequence"/>
</dbReference>
<sequence length="123" mass="13281">MHASILDFLLVAGVTLVPVLTVSAWGWYGSRPGSSSANLRVVCLGWGLAVFTSTAVALISRGPDWPSLLVGVFTYAISLATSLRKRDFDRIRVAGFSVVALVLLWPTWICMALLVACYYGNCL</sequence>
<organism evidence="2 3">
    <name type="scientific">Ramlibacter albus</name>
    <dbReference type="NCBI Taxonomy" id="2079448"/>
    <lineage>
        <taxon>Bacteria</taxon>
        <taxon>Pseudomonadati</taxon>
        <taxon>Pseudomonadota</taxon>
        <taxon>Betaproteobacteria</taxon>
        <taxon>Burkholderiales</taxon>
        <taxon>Comamonadaceae</taxon>
        <taxon>Ramlibacter</taxon>
    </lineage>
</organism>
<accession>A0A923S4P6</accession>
<feature type="transmembrane region" description="Helical" evidence="1">
    <location>
        <begin position="65"/>
        <end position="83"/>
    </location>
</feature>
<reference evidence="2" key="1">
    <citation type="submission" date="2020-08" db="EMBL/GenBank/DDBJ databases">
        <title>Ramlibacter sp. GTP1 16S ribosomal RNA gene genome sequencing and assembly.</title>
        <authorList>
            <person name="Kang M."/>
        </authorList>
    </citation>
    <scope>NUCLEOTIDE SEQUENCE</scope>
    <source>
        <strain evidence="2">GTP1</strain>
    </source>
</reference>
<evidence type="ECO:0000313" key="2">
    <source>
        <dbReference type="EMBL" id="MBC5767691.1"/>
    </source>
</evidence>
<keyword evidence="1" id="KW-0472">Membrane</keyword>
<proteinExistence type="predicted"/>
<keyword evidence="1" id="KW-1133">Transmembrane helix</keyword>
<dbReference type="RefSeq" id="WP_187084182.1">
    <property type="nucleotide sequence ID" value="NZ_JACORU010000012.1"/>
</dbReference>
<keyword evidence="3" id="KW-1185">Reference proteome</keyword>
<protein>
    <submittedName>
        <fullName evidence="2">Uncharacterized protein</fullName>
    </submittedName>
</protein>
<feature type="transmembrane region" description="Helical" evidence="1">
    <location>
        <begin position="95"/>
        <end position="121"/>
    </location>
</feature>
<feature type="transmembrane region" description="Helical" evidence="1">
    <location>
        <begin position="6"/>
        <end position="27"/>
    </location>
</feature>
<name>A0A923S4P6_9BURK</name>
<comment type="caution">
    <text evidence="2">The sequence shown here is derived from an EMBL/GenBank/DDBJ whole genome shotgun (WGS) entry which is preliminary data.</text>
</comment>